<dbReference type="InterPro" id="IPR007024">
    <property type="entry name" value="BLUF_domain"/>
</dbReference>
<dbReference type="Proteomes" id="UP000503278">
    <property type="component" value="Chromosome"/>
</dbReference>
<feature type="domain" description="BLUF" evidence="1">
    <location>
        <begin position="2"/>
        <end position="101"/>
    </location>
</feature>
<dbReference type="SUPFAM" id="SSF54975">
    <property type="entry name" value="Acylphosphatase/BLUF domain-like"/>
    <property type="match status" value="1"/>
</dbReference>
<accession>A0A7L5E1G1</accession>
<dbReference type="GO" id="GO:0071949">
    <property type="term" value="F:FAD binding"/>
    <property type="evidence" value="ECO:0007669"/>
    <property type="project" value="InterPro"/>
</dbReference>
<keyword evidence="3" id="KW-1185">Reference proteome</keyword>
<dbReference type="PROSITE" id="PS50925">
    <property type="entry name" value="BLUF"/>
    <property type="match status" value="1"/>
</dbReference>
<dbReference type="Gene3D" id="3.30.70.100">
    <property type="match status" value="1"/>
</dbReference>
<organism evidence="2 3">
    <name type="scientific">Mucilaginibacter robiniae</name>
    <dbReference type="NCBI Taxonomy" id="2728022"/>
    <lineage>
        <taxon>Bacteria</taxon>
        <taxon>Pseudomonadati</taxon>
        <taxon>Bacteroidota</taxon>
        <taxon>Sphingobacteriia</taxon>
        <taxon>Sphingobacteriales</taxon>
        <taxon>Sphingobacteriaceae</taxon>
        <taxon>Mucilaginibacter</taxon>
    </lineage>
</organism>
<gene>
    <name evidence="2" type="ORF">HH214_09775</name>
</gene>
<sequence length="151" mass="17738">MLYYLIYISKAMRLMQENDLNDILKVSLDWNLGHDLTGMLLYVEGKFLNQTAGRFIQVLEGDEQKVKYTFSKIKQDSRHHNITMVDQGKIQERNFASWSMGFKSLNKEDYKELPGFFELDHKFVSTSSKSINVPLNFLKSFYDMHMPVHSN</sequence>
<dbReference type="Pfam" id="PF04940">
    <property type="entry name" value="BLUF"/>
    <property type="match status" value="1"/>
</dbReference>
<dbReference type="KEGG" id="mrob:HH214_09775"/>
<dbReference type="SMART" id="SM01034">
    <property type="entry name" value="BLUF"/>
    <property type="match status" value="1"/>
</dbReference>
<dbReference type="RefSeq" id="WP_169607256.1">
    <property type="nucleotide sequence ID" value="NZ_CP051682.1"/>
</dbReference>
<protein>
    <submittedName>
        <fullName evidence="2">BLUF domain-containing protein</fullName>
    </submittedName>
</protein>
<evidence type="ECO:0000313" key="3">
    <source>
        <dbReference type="Proteomes" id="UP000503278"/>
    </source>
</evidence>
<dbReference type="AlphaFoldDB" id="A0A7L5E1G1"/>
<evidence type="ECO:0000259" key="1">
    <source>
        <dbReference type="PROSITE" id="PS50925"/>
    </source>
</evidence>
<reference evidence="2 3" key="1">
    <citation type="submission" date="2020-04" db="EMBL/GenBank/DDBJ databases">
        <title>Genome sequencing of novel species.</title>
        <authorList>
            <person name="Heo J."/>
            <person name="Kim S.-J."/>
            <person name="Kim J.-S."/>
            <person name="Hong S.-B."/>
            <person name="Kwon S.-W."/>
        </authorList>
    </citation>
    <scope>NUCLEOTIDE SEQUENCE [LARGE SCALE GENOMIC DNA]</scope>
    <source>
        <strain evidence="2 3">F39-2</strain>
    </source>
</reference>
<dbReference type="InterPro" id="IPR036046">
    <property type="entry name" value="Acylphosphatase-like_dom_sf"/>
</dbReference>
<dbReference type="GO" id="GO:0009882">
    <property type="term" value="F:blue light photoreceptor activity"/>
    <property type="evidence" value="ECO:0007669"/>
    <property type="project" value="InterPro"/>
</dbReference>
<evidence type="ECO:0000313" key="2">
    <source>
        <dbReference type="EMBL" id="QJD96139.1"/>
    </source>
</evidence>
<dbReference type="EMBL" id="CP051682">
    <property type="protein sequence ID" value="QJD96139.1"/>
    <property type="molecule type" value="Genomic_DNA"/>
</dbReference>
<name>A0A7L5E1G1_9SPHI</name>
<proteinExistence type="predicted"/>